<dbReference type="Proteomes" id="UP000570678">
    <property type="component" value="Unassembled WGS sequence"/>
</dbReference>
<accession>A0A846YE72</accession>
<protein>
    <recommendedName>
        <fullName evidence="4">Low molecular weight antigen MTB12-like C-terminal domain-containing protein</fullName>
    </recommendedName>
</protein>
<keyword evidence="6" id="KW-1185">Reference proteome</keyword>
<proteinExistence type="inferred from homology"/>
<evidence type="ECO:0000259" key="4">
    <source>
        <dbReference type="Pfam" id="PF26580"/>
    </source>
</evidence>
<reference evidence="5 6" key="1">
    <citation type="submission" date="2020-04" db="EMBL/GenBank/DDBJ databases">
        <title>MicrobeNet Type strains.</title>
        <authorList>
            <person name="Nicholson A.C."/>
        </authorList>
    </citation>
    <scope>NUCLEOTIDE SEQUENCE [LARGE SCALE GENOMIC DNA]</scope>
    <source>
        <strain evidence="5 6">JCM 3332</strain>
    </source>
</reference>
<evidence type="ECO:0000313" key="6">
    <source>
        <dbReference type="Proteomes" id="UP000570678"/>
    </source>
</evidence>
<dbReference type="EMBL" id="JAAXOT010000001">
    <property type="protein sequence ID" value="NKY55109.1"/>
    <property type="molecule type" value="Genomic_DNA"/>
</dbReference>
<evidence type="ECO:0000256" key="3">
    <source>
        <dbReference type="SAM" id="SignalP"/>
    </source>
</evidence>
<organism evidence="5 6">
    <name type="scientific">Nocardia flavorosea</name>
    <dbReference type="NCBI Taxonomy" id="53429"/>
    <lineage>
        <taxon>Bacteria</taxon>
        <taxon>Bacillati</taxon>
        <taxon>Actinomycetota</taxon>
        <taxon>Actinomycetes</taxon>
        <taxon>Mycobacteriales</taxon>
        <taxon>Nocardiaceae</taxon>
        <taxon>Nocardia</taxon>
    </lineage>
</organism>
<evidence type="ECO:0000313" key="5">
    <source>
        <dbReference type="EMBL" id="NKY55109.1"/>
    </source>
</evidence>
<evidence type="ECO:0000256" key="2">
    <source>
        <dbReference type="ARBA" id="ARBA00093774"/>
    </source>
</evidence>
<feature type="domain" description="Low molecular weight antigen MTB12-like C-terminal" evidence="4">
    <location>
        <begin position="45"/>
        <end position="156"/>
    </location>
</feature>
<comment type="similarity">
    <text evidence="2">Belongs to the MTB12 family.</text>
</comment>
<feature type="signal peptide" evidence="3">
    <location>
        <begin position="1"/>
        <end position="27"/>
    </location>
</feature>
<dbReference type="AlphaFoldDB" id="A0A846YE72"/>
<sequence>MPKLIRIVSALVFAALLGLGLAQPAAADVSIRDGKVGDLYVRDEVPNLGRLERQFAAFWNPNIGVEPKLEVSYNGPQARGALEQVMANSQTMDFFSIQGRAVGDINISGNTMSVRVEGVMAGFPATSINYHFIREDGLWKYDWKAICAEMQCAGDPDFGY</sequence>
<name>A0A846YE72_9NOCA</name>
<dbReference type="RefSeq" id="WP_062970408.1">
    <property type="nucleotide sequence ID" value="NZ_JAAXOT010000001.1"/>
</dbReference>
<dbReference type="Pfam" id="PF26580">
    <property type="entry name" value="Mtb12_C"/>
    <property type="match status" value="1"/>
</dbReference>
<comment type="caution">
    <text evidence="5">The sequence shown here is derived from an EMBL/GenBank/DDBJ whole genome shotgun (WGS) entry which is preliminary data.</text>
</comment>
<dbReference type="InterPro" id="IPR058644">
    <property type="entry name" value="Mtb12-like_C"/>
</dbReference>
<gene>
    <name evidence="5" type="ORF">HGA15_02820</name>
</gene>
<keyword evidence="1 3" id="KW-0732">Signal</keyword>
<evidence type="ECO:0000256" key="1">
    <source>
        <dbReference type="ARBA" id="ARBA00022729"/>
    </source>
</evidence>
<feature type="chain" id="PRO_5032446084" description="Low molecular weight antigen MTB12-like C-terminal domain-containing protein" evidence="3">
    <location>
        <begin position="28"/>
        <end position="160"/>
    </location>
</feature>